<dbReference type="PANTHER" id="PTHR37419:SF8">
    <property type="entry name" value="TOXIN YJJJ"/>
    <property type="match status" value="1"/>
</dbReference>
<name>A0A1H6N0E3_9FLAO</name>
<sequence length="428" mass="49182">MVTTAFINIFGHRVGAVAWDTTTEMASFEYDPKFNLEKLPIAPIKMPSKNRIYSFPEHRNSETFKGMPGLLADALPDRYGKDLINAWLARQGRPDDSLNPVELLCFIGRRGMGALEFEPIMGKESPSYDIELSDLIETTKALLSNKENFSIQTQKNMEDVMMDVLKMGTSAGGARPKAIIAYNEKTGQIKSGQTLADEGFEHWLIKFDEVSDVQFGESKGYGRVEMAYYKMATDFGVDMMESRLIEENNRVHFMTKRFDRIKGNQKLHSQTLCALQHYDFANITSYSYEQVFQTMRQLRLTYAEAEQMFKRMVFNVIARNCDDHTKNFSFLMNAEGIWKLAPAYDVCFAYRPDSKWVSQHNLSINGKRKDFTRKDLLTIAEQNSIRNPEGIINSCIEVVANWKLYAEMYQVDEKKAHAINQLLLKEIK</sequence>
<evidence type="ECO:0000256" key="2">
    <source>
        <dbReference type="ARBA" id="ARBA00022679"/>
    </source>
</evidence>
<dbReference type="Gene3D" id="1.10.1070.20">
    <property type="match status" value="1"/>
</dbReference>
<evidence type="ECO:0000313" key="6">
    <source>
        <dbReference type="EMBL" id="SEI03880.1"/>
    </source>
</evidence>
<dbReference type="InterPro" id="IPR017508">
    <property type="entry name" value="HipA_N1"/>
</dbReference>
<organism evidence="6 7">
    <name type="scientific">Paenimyroides marinum</name>
    <dbReference type="NCBI Taxonomy" id="1159016"/>
    <lineage>
        <taxon>Bacteria</taxon>
        <taxon>Pseudomonadati</taxon>
        <taxon>Bacteroidota</taxon>
        <taxon>Flavobacteriia</taxon>
        <taxon>Flavobacteriales</taxon>
        <taxon>Flavobacteriaceae</taxon>
        <taxon>Paenimyroides</taxon>
    </lineage>
</organism>
<dbReference type="RefSeq" id="WP_091102926.1">
    <property type="nucleotide sequence ID" value="NZ_FNXE01000081.1"/>
</dbReference>
<accession>A0A1H6N0E3</accession>
<dbReference type="PANTHER" id="PTHR37419">
    <property type="entry name" value="SERINE/THREONINE-PROTEIN KINASE TOXIN HIPA"/>
    <property type="match status" value="1"/>
</dbReference>
<dbReference type="GO" id="GO:0004674">
    <property type="term" value="F:protein serine/threonine kinase activity"/>
    <property type="evidence" value="ECO:0007669"/>
    <property type="project" value="TreeGrafter"/>
</dbReference>
<feature type="domain" description="HipA N-terminal subdomain 1" evidence="5">
    <location>
        <begin position="11"/>
        <end position="117"/>
    </location>
</feature>
<keyword evidence="2" id="KW-0808">Transferase</keyword>
<dbReference type="STRING" id="1159016.SAMN02927937_02902"/>
<evidence type="ECO:0000256" key="3">
    <source>
        <dbReference type="ARBA" id="ARBA00022777"/>
    </source>
</evidence>
<evidence type="ECO:0000259" key="5">
    <source>
        <dbReference type="Pfam" id="PF13657"/>
    </source>
</evidence>
<keyword evidence="3 6" id="KW-0418">Kinase</keyword>
<dbReference type="InterPro" id="IPR012893">
    <property type="entry name" value="HipA-like_C"/>
</dbReference>
<dbReference type="Pfam" id="PF13657">
    <property type="entry name" value="Couple_hipA"/>
    <property type="match status" value="1"/>
</dbReference>
<gene>
    <name evidence="6" type="ORF">SAMN02927937_02902</name>
</gene>
<proteinExistence type="inferred from homology"/>
<dbReference type="AlphaFoldDB" id="A0A1H6N0E3"/>
<protein>
    <submittedName>
        <fullName evidence="6">Serine/threonine-protein kinase HipA</fullName>
    </submittedName>
</protein>
<reference evidence="7" key="1">
    <citation type="submission" date="2016-10" db="EMBL/GenBank/DDBJ databases">
        <authorList>
            <person name="Varghese N."/>
            <person name="Submissions S."/>
        </authorList>
    </citation>
    <scope>NUCLEOTIDE SEQUENCE [LARGE SCALE GENOMIC DNA]</scope>
    <source>
        <strain evidence="7">CGMCC 1.10825</strain>
    </source>
</reference>
<feature type="domain" description="HipA-like C-terminal" evidence="4">
    <location>
        <begin position="169"/>
        <end position="399"/>
    </location>
</feature>
<comment type="similarity">
    <text evidence="1">Belongs to the HipA Ser/Thr kinase family.</text>
</comment>
<evidence type="ECO:0000313" key="7">
    <source>
        <dbReference type="Proteomes" id="UP000199634"/>
    </source>
</evidence>
<dbReference type="GO" id="GO:0005829">
    <property type="term" value="C:cytosol"/>
    <property type="evidence" value="ECO:0007669"/>
    <property type="project" value="TreeGrafter"/>
</dbReference>
<dbReference type="Proteomes" id="UP000199634">
    <property type="component" value="Unassembled WGS sequence"/>
</dbReference>
<dbReference type="Pfam" id="PF07804">
    <property type="entry name" value="HipA_C"/>
    <property type="match status" value="1"/>
</dbReference>
<dbReference type="InterPro" id="IPR052028">
    <property type="entry name" value="HipA_Ser/Thr_kinase"/>
</dbReference>
<dbReference type="OrthoDB" id="9805913at2"/>
<evidence type="ECO:0000256" key="1">
    <source>
        <dbReference type="ARBA" id="ARBA00010164"/>
    </source>
</evidence>
<dbReference type="EMBL" id="FNXE01000081">
    <property type="protein sequence ID" value="SEI03880.1"/>
    <property type="molecule type" value="Genomic_DNA"/>
</dbReference>
<keyword evidence="7" id="KW-1185">Reference proteome</keyword>
<evidence type="ECO:0000259" key="4">
    <source>
        <dbReference type="Pfam" id="PF07804"/>
    </source>
</evidence>